<dbReference type="Proteomes" id="UP000660262">
    <property type="component" value="Unassembled WGS sequence"/>
</dbReference>
<name>A0A830HAZ3_9CHLO</name>
<feature type="compositionally biased region" description="Low complexity" evidence="1">
    <location>
        <begin position="75"/>
        <end position="86"/>
    </location>
</feature>
<sequence>MASKLPEHVRRAIYGEVPVEEKKQMLEKSLAGWWKEYASRKNDEEEEHVADTLLYDERCHLPRTAPRPDVVPPLTQTNDETTKTTT</sequence>
<accession>A0A830HAZ3</accession>
<keyword evidence="3" id="KW-1185">Reference proteome</keyword>
<evidence type="ECO:0000256" key="1">
    <source>
        <dbReference type="SAM" id="MobiDB-lite"/>
    </source>
</evidence>
<feature type="region of interest" description="Disordered" evidence="1">
    <location>
        <begin position="62"/>
        <end position="86"/>
    </location>
</feature>
<dbReference type="AlphaFoldDB" id="A0A830HAZ3"/>
<proteinExistence type="predicted"/>
<evidence type="ECO:0000313" key="3">
    <source>
        <dbReference type="Proteomes" id="UP000660262"/>
    </source>
</evidence>
<comment type="caution">
    <text evidence="2">The sequence shown here is derived from an EMBL/GenBank/DDBJ whole genome shotgun (WGS) entry which is preliminary data.</text>
</comment>
<organism evidence="2 3">
    <name type="scientific">Pycnococcus provasolii</name>
    <dbReference type="NCBI Taxonomy" id="41880"/>
    <lineage>
        <taxon>Eukaryota</taxon>
        <taxon>Viridiplantae</taxon>
        <taxon>Chlorophyta</taxon>
        <taxon>Pseudoscourfieldiophyceae</taxon>
        <taxon>Pseudoscourfieldiales</taxon>
        <taxon>Pycnococcaceae</taxon>
        <taxon>Pycnococcus</taxon>
    </lineage>
</organism>
<reference evidence="2" key="1">
    <citation type="submission" date="2020-10" db="EMBL/GenBank/DDBJ databases">
        <title>Unveiling of a novel bifunctional photoreceptor, Dualchrome1, isolated from a cosmopolitan green alga.</title>
        <authorList>
            <person name="Suzuki S."/>
            <person name="Kawachi M."/>
        </authorList>
    </citation>
    <scope>NUCLEOTIDE SEQUENCE</scope>
    <source>
        <strain evidence="2">NIES 2893</strain>
    </source>
</reference>
<dbReference type="EMBL" id="BNJQ01000003">
    <property type="protein sequence ID" value="GHP02237.1"/>
    <property type="molecule type" value="Genomic_DNA"/>
</dbReference>
<protein>
    <submittedName>
        <fullName evidence="2">Uncharacterized protein</fullName>
    </submittedName>
</protein>
<evidence type="ECO:0000313" key="2">
    <source>
        <dbReference type="EMBL" id="GHP02237.1"/>
    </source>
</evidence>
<gene>
    <name evidence="2" type="ORF">PPROV_000099400</name>
</gene>
<dbReference type="OrthoDB" id="497784at2759"/>